<protein>
    <submittedName>
        <fullName evidence="2">Uncharacterized protein</fullName>
    </submittedName>
</protein>
<reference evidence="2 3" key="1">
    <citation type="submission" date="2018-12" db="EMBL/GenBank/DDBJ databases">
        <title>Genome of Verticillium dahliae isolate Getta Getta.</title>
        <authorList>
            <person name="Gardiner D.M."/>
        </authorList>
    </citation>
    <scope>NUCLEOTIDE SEQUENCE [LARGE SCALE GENOMIC DNA]</scope>
    <source>
        <strain evidence="2 3">Getta Getta</strain>
    </source>
</reference>
<accession>A0A444RL14</accession>
<gene>
    <name evidence="2" type="ORF">VDGE_30527</name>
</gene>
<feature type="region of interest" description="Disordered" evidence="1">
    <location>
        <begin position="91"/>
        <end position="113"/>
    </location>
</feature>
<name>A0A444RL14_VERDA</name>
<comment type="caution">
    <text evidence="2">The sequence shown here is derived from an EMBL/GenBank/DDBJ whole genome shotgun (WGS) entry which is preliminary data.</text>
</comment>
<dbReference type="EMBL" id="RSDZ01000174">
    <property type="protein sequence ID" value="RXG41775.1"/>
    <property type="molecule type" value="Genomic_DNA"/>
</dbReference>
<organism evidence="2 3">
    <name type="scientific">Verticillium dahliae</name>
    <name type="common">Verticillium wilt</name>
    <dbReference type="NCBI Taxonomy" id="27337"/>
    <lineage>
        <taxon>Eukaryota</taxon>
        <taxon>Fungi</taxon>
        <taxon>Dikarya</taxon>
        <taxon>Ascomycota</taxon>
        <taxon>Pezizomycotina</taxon>
        <taxon>Sordariomycetes</taxon>
        <taxon>Hypocreomycetidae</taxon>
        <taxon>Glomerellales</taxon>
        <taxon>Plectosphaerellaceae</taxon>
        <taxon>Verticillium</taxon>
    </lineage>
</organism>
<evidence type="ECO:0000313" key="3">
    <source>
        <dbReference type="Proteomes" id="UP000288725"/>
    </source>
</evidence>
<proteinExistence type="predicted"/>
<sequence length="113" mass="12507">MASSSDQAIYPLPPLPNKRDQGSVASIGRLRRRIGQLSVGRVFTTFLYPENSTLTMPSGEWRNGNGEKTITVRTIAERGNGEGYYQYTRNASSSPGVERHGLVNMQKPSYSQL</sequence>
<dbReference type="AlphaFoldDB" id="A0A444RL14"/>
<dbReference type="Proteomes" id="UP000288725">
    <property type="component" value="Unassembled WGS sequence"/>
</dbReference>
<feature type="region of interest" description="Disordered" evidence="1">
    <location>
        <begin position="1"/>
        <end position="24"/>
    </location>
</feature>
<evidence type="ECO:0000313" key="2">
    <source>
        <dbReference type="EMBL" id="RXG41775.1"/>
    </source>
</evidence>
<evidence type="ECO:0000256" key="1">
    <source>
        <dbReference type="SAM" id="MobiDB-lite"/>
    </source>
</evidence>